<protein>
    <submittedName>
        <fullName evidence="2">DUF378 domain-containing protein</fullName>
    </submittedName>
</protein>
<dbReference type="PANTHER" id="PTHR37304:SF1">
    <property type="entry name" value="MEMBRANE PROTEIN"/>
    <property type="match status" value="1"/>
</dbReference>
<evidence type="ECO:0000313" key="3">
    <source>
        <dbReference type="Proteomes" id="UP000824200"/>
    </source>
</evidence>
<keyword evidence="1" id="KW-0812">Transmembrane</keyword>
<name>A0A9D1E431_9BACT</name>
<dbReference type="Proteomes" id="UP000824200">
    <property type="component" value="Unassembled WGS sequence"/>
</dbReference>
<comment type="caution">
    <text evidence="2">The sequence shown here is derived from an EMBL/GenBank/DDBJ whole genome shotgun (WGS) entry which is preliminary data.</text>
</comment>
<dbReference type="Pfam" id="PF04070">
    <property type="entry name" value="DUF378"/>
    <property type="match status" value="1"/>
</dbReference>
<keyword evidence="1" id="KW-1133">Transmembrane helix</keyword>
<evidence type="ECO:0000313" key="2">
    <source>
        <dbReference type="EMBL" id="HIR66117.1"/>
    </source>
</evidence>
<dbReference type="AlphaFoldDB" id="A0A9D1E431"/>
<accession>A0A9D1E431</accession>
<feature type="transmembrane region" description="Helical" evidence="1">
    <location>
        <begin position="7"/>
        <end position="29"/>
    </location>
</feature>
<dbReference type="PANTHER" id="PTHR37304">
    <property type="entry name" value="MEMBRANE PROTEIN-RELATED"/>
    <property type="match status" value="1"/>
</dbReference>
<dbReference type="EMBL" id="DVHL01000036">
    <property type="protein sequence ID" value="HIR66117.1"/>
    <property type="molecule type" value="Genomic_DNA"/>
</dbReference>
<keyword evidence="1" id="KW-0472">Membrane</keyword>
<reference evidence="2" key="1">
    <citation type="submission" date="2020-10" db="EMBL/GenBank/DDBJ databases">
        <authorList>
            <person name="Gilroy R."/>
        </authorList>
    </citation>
    <scope>NUCLEOTIDE SEQUENCE</scope>
    <source>
        <strain evidence="2">CHK121-14286</strain>
    </source>
</reference>
<proteinExistence type="predicted"/>
<sequence length="85" mass="9977">MLSVIALVLTIIGALNWLLVGIFTFNFVTWITFGMVWLERLIYILVGIAGIYMLVWLIVSRAHMVEDEKTQRDYKYSQHKTLRNE</sequence>
<reference evidence="2" key="2">
    <citation type="journal article" date="2021" name="PeerJ">
        <title>Extensive microbial diversity within the chicken gut microbiome revealed by metagenomics and culture.</title>
        <authorList>
            <person name="Gilroy R."/>
            <person name="Ravi A."/>
            <person name="Getino M."/>
            <person name="Pursley I."/>
            <person name="Horton D.L."/>
            <person name="Alikhan N.F."/>
            <person name="Baker D."/>
            <person name="Gharbi K."/>
            <person name="Hall N."/>
            <person name="Watson M."/>
            <person name="Adriaenssens E.M."/>
            <person name="Foster-Nyarko E."/>
            <person name="Jarju S."/>
            <person name="Secka A."/>
            <person name="Antonio M."/>
            <person name="Oren A."/>
            <person name="Chaudhuri R.R."/>
            <person name="La Ragione R."/>
            <person name="Hildebrand F."/>
            <person name="Pallen M.J."/>
        </authorList>
    </citation>
    <scope>NUCLEOTIDE SEQUENCE</scope>
    <source>
        <strain evidence="2">CHK121-14286</strain>
    </source>
</reference>
<evidence type="ECO:0000256" key="1">
    <source>
        <dbReference type="SAM" id="Phobius"/>
    </source>
</evidence>
<organism evidence="2 3">
    <name type="scientific">Candidatus Fimimonas gallinarum</name>
    <dbReference type="NCBI Taxonomy" id="2840821"/>
    <lineage>
        <taxon>Bacteria</taxon>
        <taxon>Pseudomonadati</taxon>
        <taxon>Myxococcota</taxon>
        <taxon>Myxococcia</taxon>
        <taxon>Myxococcales</taxon>
        <taxon>Cystobacterineae</taxon>
        <taxon>Myxococcaceae</taxon>
        <taxon>Myxococcaceae incertae sedis</taxon>
        <taxon>Candidatus Fimimonas</taxon>
    </lineage>
</organism>
<dbReference type="InterPro" id="IPR007211">
    <property type="entry name" value="DUF378"/>
</dbReference>
<gene>
    <name evidence="2" type="ORF">IAC95_04490</name>
</gene>
<feature type="transmembrane region" description="Helical" evidence="1">
    <location>
        <begin position="41"/>
        <end position="59"/>
    </location>
</feature>